<dbReference type="PANTHER" id="PTHR46590:SF1">
    <property type="entry name" value="PHOSPHATIDYLINOSITOL TRANSFER PROTEIN CSR1"/>
    <property type="match status" value="1"/>
</dbReference>
<gene>
    <name evidence="4" type="ORF">FBEOM_8661</name>
</gene>
<reference evidence="4" key="2">
    <citation type="submission" date="2020-02" db="EMBL/GenBank/DDBJ databases">
        <title>Identification and distribution of gene clusters putatively required for synthesis of sphingolipid metabolism inhibitors in phylogenetically diverse species of the filamentous fungus Fusarium.</title>
        <authorList>
            <person name="Kim H.-S."/>
            <person name="Busman M."/>
            <person name="Brown D.W."/>
            <person name="Divon H."/>
            <person name="Uhlig S."/>
            <person name="Proctor R.H."/>
        </authorList>
    </citation>
    <scope>NUCLEOTIDE SEQUENCE</scope>
    <source>
        <strain evidence="4">NRRL 25174</strain>
    </source>
</reference>
<evidence type="ECO:0000256" key="2">
    <source>
        <dbReference type="SAM" id="SignalP"/>
    </source>
</evidence>
<organism evidence="4 5">
    <name type="scientific">Fusarium beomiforme</name>
    <dbReference type="NCBI Taxonomy" id="44412"/>
    <lineage>
        <taxon>Eukaryota</taxon>
        <taxon>Fungi</taxon>
        <taxon>Dikarya</taxon>
        <taxon>Ascomycota</taxon>
        <taxon>Pezizomycotina</taxon>
        <taxon>Sordariomycetes</taxon>
        <taxon>Hypocreomycetidae</taxon>
        <taxon>Hypocreales</taxon>
        <taxon>Nectriaceae</taxon>
        <taxon>Fusarium</taxon>
        <taxon>Fusarium burgessii species complex</taxon>
    </lineage>
</organism>
<dbReference type="InterPro" id="IPR011074">
    <property type="entry name" value="CRAL/TRIO_N_dom"/>
</dbReference>
<accession>A0A9P5AEV3</accession>
<dbReference type="OrthoDB" id="4499576at2759"/>
<evidence type="ECO:0000256" key="1">
    <source>
        <dbReference type="SAM" id="MobiDB-lite"/>
    </source>
</evidence>
<feature type="compositionally biased region" description="Low complexity" evidence="1">
    <location>
        <begin position="320"/>
        <end position="332"/>
    </location>
</feature>
<evidence type="ECO:0000313" key="5">
    <source>
        <dbReference type="Proteomes" id="UP000730481"/>
    </source>
</evidence>
<name>A0A9P5AEV3_9HYPO</name>
<keyword evidence="5" id="KW-1185">Reference proteome</keyword>
<dbReference type="Proteomes" id="UP000730481">
    <property type="component" value="Unassembled WGS sequence"/>
</dbReference>
<evidence type="ECO:0000259" key="3">
    <source>
        <dbReference type="Pfam" id="PF03765"/>
    </source>
</evidence>
<reference evidence="4" key="1">
    <citation type="journal article" date="2017" name="Mycologia">
        <title>Fusarium algeriense, sp. nov., a novel toxigenic crown rot pathogen of durum wheat from Algeria is nested in the Fusarium burgessii species complex.</title>
        <authorList>
            <person name="Laraba I."/>
            <person name="Keddad A."/>
            <person name="Boureghda H."/>
            <person name="Abdallah N."/>
            <person name="Vaughan M.M."/>
            <person name="Proctor R.H."/>
            <person name="Busman M."/>
            <person name="O'Donnell K."/>
        </authorList>
    </citation>
    <scope>NUCLEOTIDE SEQUENCE</scope>
    <source>
        <strain evidence="4">NRRL 25174</strain>
    </source>
</reference>
<dbReference type="Pfam" id="PF03765">
    <property type="entry name" value="CRAL_TRIO_N"/>
    <property type="match status" value="1"/>
</dbReference>
<protein>
    <submittedName>
        <fullName evidence="4">CSR1-phosphatidylinositol transfer</fullName>
    </submittedName>
</protein>
<sequence length="433" mass="46539">MLSPLRTLILPLALARLSIAWDTTYYVVVRSITTEIVPDYNQTETVELTAPLTVSPVTERTTSRTDYFVATENGDGRAVVDVTTIEVRLPTSAALPTSASGSSAPRTESSIETHYYAKAVVSNPSSCTKTKFTYTDSIGVSLPDSLTDQATDSSLVELVTTYVSTISTNLGGQAVTTSRCDVYFNADAVPVGYPDIGIDGESLLSECVDPRRSHCTEDGENDAATGAGGCKGPYPPTEALDGGPSSTGEDSPEVTQKIKWDSKLKRSARFTVTYLDGFANSERQAEKLYSGTGGEASQAMAIYPSALWCYREQPGLPTDASATQEQTAASEAETSKKKRFGMFRKNRAGPKLGTASSDSLAKNGEEDDKYGQTKQFHGALANNNPETIRATMWGMVKHDHPDALVLRFLRAQAGAVENEKDGDTHNHRLGIVK</sequence>
<dbReference type="PANTHER" id="PTHR46590">
    <property type="entry name" value="PHOSPHATIDYLINOSITOL TRANSFER PROTEIN CSR1-RELATED"/>
    <property type="match status" value="1"/>
</dbReference>
<dbReference type="AlphaFoldDB" id="A0A9P5AEV3"/>
<evidence type="ECO:0000313" key="4">
    <source>
        <dbReference type="EMBL" id="KAF4337461.1"/>
    </source>
</evidence>
<feature type="region of interest" description="Disordered" evidence="1">
    <location>
        <begin position="318"/>
        <end position="370"/>
    </location>
</feature>
<dbReference type="InterPro" id="IPR052432">
    <property type="entry name" value="PITP/CRAL-TRIO"/>
</dbReference>
<feature type="region of interest" description="Disordered" evidence="1">
    <location>
        <begin position="211"/>
        <end position="257"/>
    </location>
</feature>
<feature type="chain" id="PRO_5040426186" evidence="2">
    <location>
        <begin position="21"/>
        <end position="433"/>
    </location>
</feature>
<feature type="domain" description="CRAL/TRIO N-terminal" evidence="3">
    <location>
        <begin position="373"/>
        <end position="416"/>
    </location>
</feature>
<feature type="compositionally biased region" description="Basic residues" evidence="1">
    <location>
        <begin position="336"/>
        <end position="348"/>
    </location>
</feature>
<comment type="caution">
    <text evidence="4">The sequence shown here is derived from an EMBL/GenBank/DDBJ whole genome shotgun (WGS) entry which is preliminary data.</text>
</comment>
<keyword evidence="2" id="KW-0732">Signal</keyword>
<feature type="signal peptide" evidence="2">
    <location>
        <begin position="1"/>
        <end position="20"/>
    </location>
</feature>
<dbReference type="EMBL" id="PVQB02000413">
    <property type="protein sequence ID" value="KAF4337461.1"/>
    <property type="molecule type" value="Genomic_DNA"/>
</dbReference>
<proteinExistence type="predicted"/>